<evidence type="ECO:0000313" key="1">
    <source>
        <dbReference type="EMBL" id="WEW60041.1"/>
    </source>
</evidence>
<gene>
    <name evidence="1" type="ORF">PRK78_005525</name>
</gene>
<protein>
    <submittedName>
        <fullName evidence="1">Uncharacterized protein</fullName>
    </submittedName>
</protein>
<keyword evidence="2" id="KW-1185">Reference proteome</keyword>
<proteinExistence type="predicted"/>
<dbReference type="EMBL" id="CP120629">
    <property type="protein sequence ID" value="WEW60041.1"/>
    <property type="molecule type" value="Genomic_DNA"/>
</dbReference>
<organism evidence="1 2">
    <name type="scientific">Emydomyces testavorans</name>
    <dbReference type="NCBI Taxonomy" id="2070801"/>
    <lineage>
        <taxon>Eukaryota</taxon>
        <taxon>Fungi</taxon>
        <taxon>Dikarya</taxon>
        <taxon>Ascomycota</taxon>
        <taxon>Pezizomycotina</taxon>
        <taxon>Eurotiomycetes</taxon>
        <taxon>Eurotiomycetidae</taxon>
        <taxon>Onygenales</taxon>
        <taxon>Nannizziopsiaceae</taxon>
        <taxon>Emydomyces</taxon>
    </lineage>
</organism>
<dbReference type="Proteomes" id="UP001219355">
    <property type="component" value="Chromosome 3"/>
</dbReference>
<sequence>MKAWIKGPCFVVSFLVSEYTFNQFKSLNLASKGNKSHVCDHESFTERSSVVDKAMVNDNLYDPDK</sequence>
<dbReference type="AlphaFoldDB" id="A0AAF0IKT4"/>
<accession>A0AAF0IKT4</accession>
<reference evidence="1" key="1">
    <citation type="submission" date="2023-03" db="EMBL/GenBank/DDBJ databases">
        <title>Emydomyces testavorans Genome Sequence.</title>
        <authorList>
            <person name="Hoyer L."/>
        </authorList>
    </citation>
    <scope>NUCLEOTIDE SEQUENCE</scope>
    <source>
        <strain evidence="1">16-2883</strain>
    </source>
</reference>
<evidence type="ECO:0000313" key="2">
    <source>
        <dbReference type="Proteomes" id="UP001219355"/>
    </source>
</evidence>
<name>A0AAF0IKT4_9EURO</name>